<dbReference type="InterPro" id="IPR056884">
    <property type="entry name" value="NPHP3-like_N"/>
</dbReference>
<dbReference type="Gene3D" id="3.40.50.300">
    <property type="entry name" value="P-loop containing nucleotide triphosphate hydrolases"/>
    <property type="match status" value="1"/>
</dbReference>
<accession>A0A067TLP9</accession>
<dbReference type="SUPFAM" id="SSF52540">
    <property type="entry name" value="P-loop containing nucleoside triphosphate hydrolases"/>
    <property type="match status" value="1"/>
</dbReference>
<evidence type="ECO:0000313" key="3">
    <source>
        <dbReference type="EMBL" id="KDR79878.1"/>
    </source>
</evidence>
<dbReference type="HOGENOM" id="CLU_347153_0_0_1"/>
<evidence type="ECO:0000259" key="2">
    <source>
        <dbReference type="PROSITE" id="PS50837"/>
    </source>
</evidence>
<feature type="domain" description="NACHT" evidence="2">
    <location>
        <begin position="335"/>
        <end position="489"/>
    </location>
</feature>
<dbReference type="EMBL" id="KL142372">
    <property type="protein sequence ID" value="KDR79878.1"/>
    <property type="molecule type" value="Genomic_DNA"/>
</dbReference>
<dbReference type="AlphaFoldDB" id="A0A067TLP9"/>
<dbReference type="STRING" id="685588.A0A067TLP9"/>
<dbReference type="PANTHER" id="PTHR10039">
    <property type="entry name" value="AMELOGENIN"/>
    <property type="match status" value="1"/>
</dbReference>
<protein>
    <recommendedName>
        <fullName evidence="2">NACHT domain-containing protein</fullName>
    </recommendedName>
</protein>
<dbReference type="Proteomes" id="UP000027222">
    <property type="component" value="Unassembled WGS sequence"/>
</dbReference>
<reference evidence="4" key="1">
    <citation type="journal article" date="2014" name="Proc. Natl. Acad. Sci. U.S.A.">
        <title>Extensive sampling of basidiomycete genomes demonstrates inadequacy of the white-rot/brown-rot paradigm for wood decay fungi.</title>
        <authorList>
            <person name="Riley R."/>
            <person name="Salamov A.A."/>
            <person name="Brown D.W."/>
            <person name="Nagy L.G."/>
            <person name="Floudas D."/>
            <person name="Held B.W."/>
            <person name="Levasseur A."/>
            <person name="Lombard V."/>
            <person name="Morin E."/>
            <person name="Otillar R."/>
            <person name="Lindquist E.A."/>
            <person name="Sun H."/>
            <person name="LaButti K.M."/>
            <person name="Schmutz J."/>
            <person name="Jabbour D."/>
            <person name="Luo H."/>
            <person name="Baker S.E."/>
            <person name="Pisabarro A.G."/>
            <person name="Walton J.D."/>
            <person name="Blanchette R.A."/>
            <person name="Henrissat B."/>
            <person name="Martin F."/>
            <person name="Cullen D."/>
            <person name="Hibbett D.S."/>
            <person name="Grigoriev I.V."/>
        </authorList>
    </citation>
    <scope>NUCLEOTIDE SEQUENCE [LARGE SCALE GENOMIC DNA]</scope>
    <source>
        <strain evidence="4">CBS 339.88</strain>
    </source>
</reference>
<keyword evidence="4" id="KW-1185">Reference proteome</keyword>
<organism evidence="3 4">
    <name type="scientific">Galerina marginata (strain CBS 339.88)</name>
    <dbReference type="NCBI Taxonomy" id="685588"/>
    <lineage>
        <taxon>Eukaryota</taxon>
        <taxon>Fungi</taxon>
        <taxon>Dikarya</taxon>
        <taxon>Basidiomycota</taxon>
        <taxon>Agaricomycotina</taxon>
        <taxon>Agaricomycetes</taxon>
        <taxon>Agaricomycetidae</taxon>
        <taxon>Agaricales</taxon>
        <taxon>Agaricineae</taxon>
        <taxon>Strophariaceae</taxon>
        <taxon>Galerina</taxon>
    </lineage>
</organism>
<dbReference type="Pfam" id="PF24883">
    <property type="entry name" value="NPHP3_N"/>
    <property type="match status" value="1"/>
</dbReference>
<keyword evidence="1" id="KW-0677">Repeat</keyword>
<dbReference type="InterPro" id="IPR007111">
    <property type="entry name" value="NACHT_NTPase"/>
</dbReference>
<evidence type="ECO:0000256" key="1">
    <source>
        <dbReference type="ARBA" id="ARBA00022737"/>
    </source>
</evidence>
<name>A0A067TLP9_GALM3</name>
<evidence type="ECO:0000313" key="4">
    <source>
        <dbReference type="Proteomes" id="UP000027222"/>
    </source>
</evidence>
<dbReference type="PROSITE" id="PS50837">
    <property type="entry name" value="NACHT"/>
    <property type="match status" value="1"/>
</dbReference>
<gene>
    <name evidence="3" type="ORF">GALMADRAFT_1166879</name>
</gene>
<dbReference type="OrthoDB" id="3014077at2759"/>
<proteinExistence type="predicted"/>
<dbReference type="InterPro" id="IPR027417">
    <property type="entry name" value="P-loop_NTPase"/>
</dbReference>
<sequence length="813" mass="91050">MLGQIQDMVMLAIALRCQNGLDFASILEPIKLCLRDSIQQGEVANVNYDHISANFHNDNSGQAGLRVSSKPIPADEYAFETSSQDSVMTDVTSVFSRVLSSTDARSIITSIRSDFDYISADLYNLNSEQADDDASERSSTDARSIISSIQSDNECFSADLYDPNNERVAGDDASERSSVLQDSMPMEMTKLFSDSQALTSTDAPSIITSNIPPNNSGSDLQILGEPIVPSVLHDTADGLKTEMTIMPGFFPELQTDVLIHGGTFTQVTEDVNHTPTGPYKHDNDLGLRALSKSIVAGALHDASERFPPPKCHPETRKKILALIMAWIEDPTHLEDILWLYGSAGSGKSAIMQTIAELCRSSNKSLGGTFFFSRGKLGREDSRLLFTTIAYQLALHVPGLGQYVNRAMLKDSSLDTKEISKQFKALIIEPFRKLALPRSQIYFVIIDGLDECQGFEVQRQILTLIAKSLAEANIPLRFLITSRPEAHLNETFRQDYLDCRTRRISLDSSVYNTERDIRLFLKAGFDTIAKRNEYIMARIEAAWPTESDIDHLVEKSSGQFIYPATVLKFVGAELHHPVKQLAIVLKPAPVSSTSTLYTNIDQLYTQILNTCPYPTILARILAVLLVLHCPQPPEVYDEILGFGEGDVTMTLRGLHSIVRFPNPEEDKRERREYNLREEYDQTRGLRLHHALFRDFLLDAHRCPKEFVVALDVAHGQVAQSGFKLATYWISSPWKDITDTKPPHRETWGYLKHHMSYHLDRCQPTDRAAIIEALNQFSVDFPAKARSEEKVWDHTFAAIHSLVTIFAMASQIISL</sequence>